<dbReference type="CDD" id="cd06462">
    <property type="entry name" value="Peptidase_S24_S26"/>
    <property type="match status" value="1"/>
</dbReference>
<dbReference type="RefSeq" id="WP_209142520.1">
    <property type="nucleotide sequence ID" value="NZ_JAGHKO010000011.1"/>
</dbReference>
<dbReference type="CDD" id="cd00093">
    <property type="entry name" value="HTH_XRE"/>
    <property type="match status" value="1"/>
</dbReference>
<keyword evidence="2" id="KW-1185">Reference proteome</keyword>
<evidence type="ECO:0000313" key="1">
    <source>
        <dbReference type="EMBL" id="MBO9204194.1"/>
    </source>
</evidence>
<dbReference type="InterPro" id="IPR001387">
    <property type="entry name" value="Cro/C1-type_HTH"/>
</dbReference>
<proteinExistence type="predicted"/>
<sequence length="221" mass="24935">MQDTNIGKRLKEFRGRSNVKMPSVSIMTGIAKETLYKWEKGTKPSDVKDYFKLKAYLDAAEGELEGELFDLERQKPATVKLPFKNCQPVTSQIDGKAIAGTVIINANNELELIANRIYAPNLGYVEGLIDVIGYDMEPALMNGSSIAISRLKDFQNLHWGLYYYIIDANLQGIVRRVYLDNANNGIQLIADNDDQVKYPPIQLKWTQVKSIFKIAACLIKQ</sequence>
<name>A0ABS3Z210_9BACT</name>
<dbReference type="InterPro" id="IPR010982">
    <property type="entry name" value="Lambda_DNA-bd_dom_sf"/>
</dbReference>
<gene>
    <name evidence="1" type="ORF">J7I42_28160</name>
</gene>
<accession>A0ABS3Z210</accession>
<organism evidence="1 2">
    <name type="scientific">Niastella soli</name>
    <dbReference type="NCBI Taxonomy" id="2821487"/>
    <lineage>
        <taxon>Bacteria</taxon>
        <taxon>Pseudomonadati</taxon>
        <taxon>Bacteroidota</taxon>
        <taxon>Chitinophagia</taxon>
        <taxon>Chitinophagales</taxon>
        <taxon>Chitinophagaceae</taxon>
        <taxon>Niastella</taxon>
    </lineage>
</organism>
<dbReference type="Proteomes" id="UP000677244">
    <property type="component" value="Unassembled WGS sequence"/>
</dbReference>
<reference evidence="1 2" key="1">
    <citation type="submission" date="2021-03" db="EMBL/GenBank/DDBJ databases">
        <title>Assistant Professor.</title>
        <authorList>
            <person name="Huq M.A."/>
        </authorList>
    </citation>
    <scope>NUCLEOTIDE SEQUENCE [LARGE SCALE GENOMIC DNA]</scope>
    <source>
        <strain evidence="1 2">MAH-29</strain>
    </source>
</reference>
<dbReference type="SUPFAM" id="SSF47413">
    <property type="entry name" value="lambda repressor-like DNA-binding domains"/>
    <property type="match status" value="1"/>
</dbReference>
<dbReference type="EMBL" id="JAGHKO010000011">
    <property type="protein sequence ID" value="MBO9204194.1"/>
    <property type="molecule type" value="Genomic_DNA"/>
</dbReference>
<evidence type="ECO:0000313" key="2">
    <source>
        <dbReference type="Proteomes" id="UP000677244"/>
    </source>
</evidence>
<protein>
    <submittedName>
        <fullName evidence="1">LexA family transcriptional regulator</fullName>
    </submittedName>
</protein>
<dbReference type="Gene3D" id="1.10.260.40">
    <property type="entry name" value="lambda repressor-like DNA-binding domains"/>
    <property type="match status" value="1"/>
</dbReference>
<comment type="caution">
    <text evidence="1">The sequence shown here is derived from an EMBL/GenBank/DDBJ whole genome shotgun (WGS) entry which is preliminary data.</text>
</comment>